<keyword evidence="3" id="KW-1185">Reference proteome</keyword>
<keyword evidence="1" id="KW-0732">Signal</keyword>
<feature type="signal peptide" evidence="1">
    <location>
        <begin position="1"/>
        <end position="38"/>
    </location>
</feature>
<name>A0A916UVA6_9HYPH</name>
<evidence type="ECO:0000256" key="1">
    <source>
        <dbReference type="SAM" id="SignalP"/>
    </source>
</evidence>
<proteinExistence type="predicted"/>
<dbReference type="Proteomes" id="UP000637002">
    <property type="component" value="Unassembled WGS sequence"/>
</dbReference>
<protein>
    <submittedName>
        <fullName evidence="2">Uncharacterized protein</fullName>
    </submittedName>
</protein>
<comment type="caution">
    <text evidence="2">The sequence shown here is derived from an EMBL/GenBank/DDBJ whole genome shotgun (WGS) entry which is preliminary data.</text>
</comment>
<accession>A0A916UVA6</accession>
<dbReference type="AlphaFoldDB" id="A0A916UVA6"/>
<evidence type="ECO:0000313" key="3">
    <source>
        <dbReference type="Proteomes" id="UP000637002"/>
    </source>
</evidence>
<gene>
    <name evidence="2" type="ORF">GCM10010994_52970</name>
</gene>
<reference evidence="2" key="2">
    <citation type="submission" date="2020-09" db="EMBL/GenBank/DDBJ databases">
        <authorList>
            <person name="Sun Q."/>
            <person name="Zhou Y."/>
        </authorList>
    </citation>
    <scope>NUCLEOTIDE SEQUENCE</scope>
    <source>
        <strain evidence="2">CGMCC 1.12919</strain>
    </source>
</reference>
<sequence length="90" mass="8959">MEIPETVVSNLELLGDPLMLKSLIVTASSLAMMSFAVAADLPQPQPVPVAPAPVGKAPIGKSPVGKAPVVGKAPFGKAPAPAPAPIITKG</sequence>
<evidence type="ECO:0000313" key="2">
    <source>
        <dbReference type="EMBL" id="GGC88414.1"/>
    </source>
</evidence>
<feature type="chain" id="PRO_5036942096" evidence="1">
    <location>
        <begin position="39"/>
        <end position="90"/>
    </location>
</feature>
<dbReference type="EMBL" id="BMGG01000010">
    <property type="protein sequence ID" value="GGC88414.1"/>
    <property type="molecule type" value="Genomic_DNA"/>
</dbReference>
<organism evidence="2 3">
    <name type="scientific">Chelatococcus reniformis</name>
    <dbReference type="NCBI Taxonomy" id="1494448"/>
    <lineage>
        <taxon>Bacteria</taxon>
        <taxon>Pseudomonadati</taxon>
        <taxon>Pseudomonadota</taxon>
        <taxon>Alphaproteobacteria</taxon>
        <taxon>Hyphomicrobiales</taxon>
        <taxon>Chelatococcaceae</taxon>
        <taxon>Chelatococcus</taxon>
    </lineage>
</organism>
<reference evidence="2" key="1">
    <citation type="journal article" date="2014" name="Int. J. Syst. Evol. Microbiol.">
        <title>Complete genome sequence of Corynebacterium casei LMG S-19264T (=DSM 44701T), isolated from a smear-ripened cheese.</title>
        <authorList>
            <consortium name="US DOE Joint Genome Institute (JGI-PGF)"/>
            <person name="Walter F."/>
            <person name="Albersmeier A."/>
            <person name="Kalinowski J."/>
            <person name="Ruckert C."/>
        </authorList>
    </citation>
    <scope>NUCLEOTIDE SEQUENCE</scope>
    <source>
        <strain evidence="2">CGMCC 1.12919</strain>
    </source>
</reference>